<proteinExistence type="predicted"/>
<dbReference type="Proteomes" id="UP000770661">
    <property type="component" value="Unassembled WGS sequence"/>
</dbReference>
<dbReference type="GO" id="GO:0008061">
    <property type="term" value="F:chitin binding"/>
    <property type="evidence" value="ECO:0007669"/>
    <property type="project" value="InterPro"/>
</dbReference>
<keyword evidence="2" id="KW-1185">Reference proteome</keyword>
<gene>
    <name evidence="1" type="ORF">GWK47_022413</name>
</gene>
<dbReference type="AlphaFoldDB" id="A0A8J5CK62"/>
<dbReference type="SUPFAM" id="SSF57625">
    <property type="entry name" value="Invertebrate chitin-binding proteins"/>
    <property type="match status" value="2"/>
</dbReference>
<comment type="caution">
    <text evidence="1">The sequence shown here is derived from an EMBL/GenBank/DDBJ whole genome shotgun (WGS) entry which is preliminary data.</text>
</comment>
<evidence type="ECO:0000313" key="1">
    <source>
        <dbReference type="EMBL" id="KAG0710612.1"/>
    </source>
</evidence>
<dbReference type="Gene3D" id="2.170.140.10">
    <property type="entry name" value="Chitin binding domain"/>
    <property type="match status" value="1"/>
</dbReference>
<sequence>MMYEACPAPNPGWRAHVPVFGPVFAARQTQKHIEYLKTSLEGITDAYWAYSGTWLVVGALLLMTSRILLLPPPTKLEGDSAGPVRAVGKVVNPLLPCPAAGFYSHPTNCSRFYRCVDHSGSGRFFVRHVFECPAVIFAESLEVLVMALEALHEEAKPLGHKLIYCDCEGPYLQHEKYCNVYRRCNDTVQRYICPLGTVFDQSRQMCRISAADEVLCAGKTIAQLPLFLRAEVVEGHILLPHDFILRPLRHFLTQPLQHTLRNQGPQGLPGGHPSVYHNPQGSSFFGVPPSGLPAPYHSLPADTIPVFSQPLAASYPYSGYYSGFDPTVESSVNNVRRPEGHLHGGYYSSYDPTVESSVNNVRRPQGHLHSGYYSRFDAPVESSVSNVRRPDGPLHFPGYSHYNPGMYYPRREYIEIRVREV</sequence>
<name>A0A8J5CK62_CHIOP</name>
<evidence type="ECO:0000313" key="2">
    <source>
        <dbReference type="Proteomes" id="UP000770661"/>
    </source>
</evidence>
<organism evidence="1 2">
    <name type="scientific">Chionoecetes opilio</name>
    <name type="common">Atlantic snow crab</name>
    <name type="synonym">Cancer opilio</name>
    <dbReference type="NCBI Taxonomy" id="41210"/>
    <lineage>
        <taxon>Eukaryota</taxon>
        <taxon>Metazoa</taxon>
        <taxon>Ecdysozoa</taxon>
        <taxon>Arthropoda</taxon>
        <taxon>Crustacea</taxon>
        <taxon>Multicrustacea</taxon>
        <taxon>Malacostraca</taxon>
        <taxon>Eumalacostraca</taxon>
        <taxon>Eucarida</taxon>
        <taxon>Decapoda</taxon>
        <taxon>Pleocyemata</taxon>
        <taxon>Brachyura</taxon>
        <taxon>Eubrachyura</taxon>
        <taxon>Majoidea</taxon>
        <taxon>Majidae</taxon>
        <taxon>Chionoecetes</taxon>
    </lineage>
</organism>
<dbReference type="InterPro" id="IPR036508">
    <property type="entry name" value="Chitin-bd_dom_sf"/>
</dbReference>
<reference evidence="1" key="1">
    <citation type="submission" date="2020-07" db="EMBL/GenBank/DDBJ databases">
        <title>The High-quality genome of the commercially important snow crab, Chionoecetes opilio.</title>
        <authorList>
            <person name="Jeong J.-H."/>
            <person name="Ryu S."/>
        </authorList>
    </citation>
    <scope>NUCLEOTIDE SEQUENCE</scope>
    <source>
        <strain evidence="1">MADBK_172401_WGS</strain>
        <tissue evidence="1">Digestive gland</tissue>
    </source>
</reference>
<dbReference type="EMBL" id="JACEEZ010024014">
    <property type="protein sequence ID" value="KAG0710612.1"/>
    <property type="molecule type" value="Genomic_DNA"/>
</dbReference>
<accession>A0A8J5CK62</accession>
<evidence type="ECO:0008006" key="3">
    <source>
        <dbReference type="Google" id="ProtNLM"/>
    </source>
</evidence>
<protein>
    <recommendedName>
        <fullName evidence="3">Chitin-binding type-2 domain-containing protein</fullName>
    </recommendedName>
</protein>
<dbReference type="OrthoDB" id="6020543at2759"/>